<organism evidence="2 3">
    <name type="scientific">Rhizophagus irregularis (strain DAOM 181602 / DAOM 197198 / MUCL 43194)</name>
    <name type="common">Arbuscular mycorrhizal fungus</name>
    <name type="synonym">Glomus intraradices</name>
    <dbReference type="NCBI Taxonomy" id="747089"/>
    <lineage>
        <taxon>Eukaryota</taxon>
        <taxon>Fungi</taxon>
        <taxon>Fungi incertae sedis</taxon>
        <taxon>Mucoromycota</taxon>
        <taxon>Glomeromycotina</taxon>
        <taxon>Glomeromycetes</taxon>
        <taxon>Glomerales</taxon>
        <taxon>Glomeraceae</taxon>
        <taxon>Rhizophagus</taxon>
    </lineage>
</organism>
<dbReference type="EMBL" id="AUPC02000125">
    <property type="protein sequence ID" value="POG70097.1"/>
    <property type="molecule type" value="Genomic_DNA"/>
</dbReference>
<keyword evidence="3" id="KW-1185">Reference proteome</keyword>
<keyword evidence="1" id="KW-0812">Transmembrane</keyword>
<comment type="caution">
    <text evidence="2">The sequence shown here is derived from an EMBL/GenBank/DDBJ whole genome shotgun (WGS) entry which is preliminary data.</text>
</comment>
<feature type="transmembrane region" description="Helical" evidence="1">
    <location>
        <begin position="33"/>
        <end position="54"/>
    </location>
</feature>
<accession>A0A2P4PXH0</accession>
<proteinExistence type="predicted"/>
<name>A0A2P4PXH0_RHIID</name>
<evidence type="ECO:0000313" key="2">
    <source>
        <dbReference type="EMBL" id="POG70097.1"/>
    </source>
</evidence>
<keyword evidence="1" id="KW-1133">Transmembrane helix</keyword>
<dbReference type="Proteomes" id="UP000018888">
    <property type="component" value="Unassembled WGS sequence"/>
</dbReference>
<keyword evidence="1" id="KW-0472">Membrane</keyword>
<sequence>MAVSLFFIPFLIFRSFRFFHSPFVPFRFSLTFPSFLLFPFTLPVFFHSPSFFLINFSEVFSKKL</sequence>
<gene>
    <name evidence="2" type="ORF">GLOIN_2v1619393</name>
</gene>
<reference evidence="2 3" key="2">
    <citation type="journal article" date="2018" name="New Phytol.">
        <title>High intraspecific genome diversity in the model arbuscular mycorrhizal symbiont Rhizophagus irregularis.</title>
        <authorList>
            <person name="Chen E.C.H."/>
            <person name="Morin E."/>
            <person name="Beaudet D."/>
            <person name="Noel J."/>
            <person name="Yildirir G."/>
            <person name="Ndikumana S."/>
            <person name="Charron P."/>
            <person name="St-Onge C."/>
            <person name="Giorgi J."/>
            <person name="Kruger M."/>
            <person name="Marton T."/>
            <person name="Ropars J."/>
            <person name="Grigoriev I.V."/>
            <person name="Hainaut M."/>
            <person name="Henrissat B."/>
            <person name="Roux C."/>
            <person name="Martin F."/>
            <person name="Corradi N."/>
        </authorList>
    </citation>
    <scope>NUCLEOTIDE SEQUENCE [LARGE SCALE GENOMIC DNA]</scope>
    <source>
        <strain evidence="2 3">DAOM 197198</strain>
    </source>
</reference>
<dbReference type="AlphaFoldDB" id="A0A2P4PXH0"/>
<evidence type="ECO:0000256" key="1">
    <source>
        <dbReference type="SAM" id="Phobius"/>
    </source>
</evidence>
<protein>
    <submittedName>
        <fullName evidence="2">Uncharacterized protein</fullName>
    </submittedName>
</protein>
<evidence type="ECO:0000313" key="3">
    <source>
        <dbReference type="Proteomes" id="UP000018888"/>
    </source>
</evidence>
<reference evidence="2 3" key="1">
    <citation type="journal article" date="2013" name="Proc. Natl. Acad. Sci. U.S.A.">
        <title>Genome of an arbuscular mycorrhizal fungus provides insight into the oldest plant symbiosis.</title>
        <authorList>
            <person name="Tisserant E."/>
            <person name="Malbreil M."/>
            <person name="Kuo A."/>
            <person name="Kohler A."/>
            <person name="Symeonidi A."/>
            <person name="Balestrini R."/>
            <person name="Charron P."/>
            <person name="Duensing N."/>
            <person name="Frei Dit Frey N."/>
            <person name="Gianinazzi-Pearson V."/>
            <person name="Gilbert L.B."/>
            <person name="Handa Y."/>
            <person name="Herr J.R."/>
            <person name="Hijri M."/>
            <person name="Koul R."/>
            <person name="Kawaguchi M."/>
            <person name="Krajinski F."/>
            <person name="Lammers P.J."/>
            <person name="Masclaux F.G."/>
            <person name="Murat C."/>
            <person name="Morin E."/>
            <person name="Ndikumana S."/>
            <person name="Pagni M."/>
            <person name="Petitpierre D."/>
            <person name="Requena N."/>
            <person name="Rosikiewicz P."/>
            <person name="Riley R."/>
            <person name="Saito K."/>
            <person name="San Clemente H."/>
            <person name="Shapiro H."/>
            <person name="van Tuinen D."/>
            <person name="Becard G."/>
            <person name="Bonfante P."/>
            <person name="Paszkowski U."/>
            <person name="Shachar-Hill Y.Y."/>
            <person name="Tuskan G.A."/>
            <person name="Young P.W."/>
            <person name="Sanders I.R."/>
            <person name="Henrissat B."/>
            <person name="Rensing S.A."/>
            <person name="Grigoriev I.V."/>
            <person name="Corradi N."/>
            <person name="Roux C."/>
            <person name="Martin F."/>
        </authorList>
    </citation>
    <scope>NUCLEOTIDE SEQUENCE [LARGE SCALE GENOMIC DNA]</scope>
    <source>
        <strain evidence="2 3">DAOM 197198</strain>
    </source>
</reference>